<reference evidence="2 3" key="1">
    <citation type="submission" date="2019-01" db="EMBL/GenBank/DDBJ databases">
        <title>Sequencing of cultivated peanut Arachis hypogaea provides insights into genome evolution and oil improvement.</title>
        <authorList>
            <person name="Chen X."/>
        </authorList>
    </citation>
    <scope>NUCLEOTIDE SEQUENCE [LARGE SCALE GENOMIC DNA]</scope>
    <source>
        <strain evidence="3">cv. Fuhuasheng</strain>
        <tissue evidence="2">Leaves</tissue>
    </source>
</reference>
<dbReference type="PANTHER" id="PTHR14000">
    <property type="entry name" value="FINGER CCCH DOMAIN PROTEIN, PUTATIVE (DUF3755)-RELATED"/>
    <property type="match status" value="1"/>
</dbReference>
<keyword evidence="3" id="KW-1185">Reference proteome</keyword>
<evidence type="ECO:0008006" key="4">
    <source>
        <dbReference type="Google" id="ProtNLM"/>
    </source>
</evidence>
<sequence length="367" mass="41047">MDRSKLASLPQAVVVTHRNSWFRHGCIQRKTSKSNSIFFLSARWKAAFLPEEDDKFLERVQATMEEEEREALAAVTTVAAKDLAGTNCGFLYPLIPFTRLASKDSFLESSKKRVRFVSMATYPPSSSSFSHLSAWNHVVPSPSSSCSYGGNSTASAIEQTLRHIPAVAVEWNLEEQAILEDGLARYAGVGSNVTVYATIAQQLQDKTVRDVALRVRWMKEKEKNIQNSKRRKDDLKLTKKSRNRKEKVSGHSSRLAAAGSDVASSVPGMPYKAIGGLIGTLMEQNAQAFNQISKNLASRMHGKNIEIFYQVRENFNKIMKDLNETPDPMSLMPPLPKLLALDEMEKLSNPQPPPYTSMFQETDFILL</sequence>
<dbReference type="Proteomes" id="UP000289738">
    <property type="component" value="Chromosome A03"/>
</dbReference>
<evidence type="ECO:0000256" key="1">
    <source>
        <dbReference type="SAM" id="MobiDB-lite"/>
    </source>
</evidence>
<dbReference type="InterPro" id="IPR001005">
    <property type="entry name" value="SANT/Myb"/>
</dbReference>
<dbReference type="CDD" id="cd00167">
    <property type="entry name" value="SANT"/>
    <property type="match status" value="1"/>
</dbReference>
<protein>
    <recommendedName>
        <fullName evidence="4">Myb-like domain-containing protein</fullName>
    </recommendedName>
</protein>
<gene>
    <name evidence="2" type="ORF">Ahy_A03g016630</name>
</gene>
<dbReference type="EMBL" id="SDMP01000003">
    <property type="protein sequence ID" value="RYR70111.1"/>
    <property type="molecule type" value="Genomic_DNA"/>
</dbReference>
<dbReference type="STRING" id="3818.A0A445E3V4"/>
<organism evidence="2 3">
    <name type="scientific">Arachis hypogaea</name>
    <name type="common">Peanut</name>
    <dbReference type="NCBI Taxonomy" id="3818"/>
    <lineage>
        <taxon>Eukaryota</taxon>
        <taxon>Viridiplantae</taxon>
        <taxon>Streptophyta</taxon>
        <taxon>Embryophyta</taxon>
        <taxon>Tracheophyta</taxon>
        <taxon>Spermatophyta</taxon>
        <taxon>Magnoliopsida</taxon>
        <taxon>eudicotyledons</taxon>
        <taxon>Gunneridae</taxon>
        <taxon>Pentapetalae</taxon>
        <taxon>rosids</taxon>
        <taxon>fabids</taxon>
        <taxon>Fabales</taxon>
        <taxon>Fabaceae</taxon>
        <taxon>Papilionoideae</taxon>
        <taxon>50 kb inversion clade</taxon>
        <taxon>dalbergioids sensu lato</taxon>
        <taxon>Dalbergieae</taxon>
        <taxon>Pterocarpus clade</taxon>
        <taxon>Arachis</taxon>
    </lineage>
</organism>
<evidence type="ECO:0000313" key="3">
    <source>
        <dbReference type="Proteomes" id="UP000289738"/>
    </source>
</evidence>
<proteinExistence type="predicted"/>
<feature type="region of interest" description="Disordered" evidence="1">
    <location>
        <begin position="223"/>
        <end position="262"/>
    </location>
</feature>
<dbReference type="Pfam" id="PF12579">
    <property type="entry name" value="DUF3755"/>
    <property type="match status" value="1"/>
</dbReference>
<dbReference type="PANTHER" id="PTHR14000:SF45">
    <property type="entry name" value="FINGER CCCH DOMAIN PROTEIN, PUTATIVE (DUF3755)-RELATED"/>
    <property type="match status" value="1"/>
</dbReference>
<accession>A0A445E3V4</accession>
<name>A0A445E3V4_ARAHY</name>
<dbReference type="InterPro" id="IPR022228">
    <property type="entry name" value="DUF3755"/>
</dbReference>
<dbReference type="AlphaFoldDB" id="A0A445E3V4"/>
<comment type="caution">
    <text evidence="2">The sequence shown here is derived from an EMBL/GenBank/DDBJ whole genome shotgun (WGS) entry which is preliminary data.</text>
</comment>
<evidence type="ECO:0000313" key="2">
    <source>
        <dbReference type="EMBL" id="RYR70111.1"/>
    </source>
</evidence>